<keyword evidence="8 11" id="KW-0560">Oxidoreductase</keyword>
<dbReference type="InterPro" id="IPR044940">
    <property type="entry name" value="NOS_dom_2"/>
</dbReference>
<dbReference type="Proteomes" id="UP000647017">
    <property type="component" value="Unassembled WGS sequence"/>
</dbReference>
<evidence type="ECO:0000259" key="12">
    <source>
        <dbReference type="PROSITE" id="PS60001"/>
    </source>
</evidence>
<evidence type="ECO:0000256" key="11">
    <source>
        <dbReference type="PIRNR" id="PIRNR037219"/>
    </source>
</evidence>
<accession>A0ABQ4HWN5</accession>
<dbReference type="EMBL" id="BOOZ01000016">
    <property type="protein sequence ID" value="GIJ10065.1"/>
    <property type="molecule type" value="Genomic_DNA"/>
</dbReference>
<dbReference type="CDD" id="cd00575">
    <property type="entry name" value="NOS_oxygenase"/>
    <property type="match status" value="1"/>
</dbReference>
<evidence type="ECO:0000256" key="1">
    <source>
        <dbReference type="ARBA" id="ARBA00001971"/>
    </source>
</evidence>
<dbReference type="PIRSF" id="PIRSF037219">
    <property type="entry name" value="NOS_oxygenase"/>
    <property type="match status" value="1"/>
</dbReference>
<reference evidence="13 14" key="1">
    <citation type="submission" date="2021-01" db="EMBL/GenBank/DDBJ databases">
        <title>Whole genome shotgun sequence of Verrucosispora andamanensis NBRC 109075.</title>
        <authorList>
            <person name="Komaki H."/>
            <person name="Tamura T."/>
        </authorList>
    </citation>
    <scope>NUCLEOTIDE SEQUENCE [LARGE SCALE GENOMIC DNA]</scope>
    <source>
        <strain evidence="13 14">NBRC 109075</strain>
    </source>
</reference>
<protein>
    <recommendedName>
        <fullName evidence="5 11">Nitric oxide synthase oxygenase</fullName>
        <ecNumber evidence="4 11">1.14.14.47</ecNumber>
    </recommendedName>
</protein>
<evidence type="ECO:0000256" key="8">
    <source>
        <dbReference type="ARBA" id="ARBA00023002"/>
    </source>
</evidence>
<dbReference type="InterPro" id="IPR050607">
    <property type="entry name" value="NOS"/>
</dbReference>
<evidence type="ECO:0000256" key="10">
    <source>
        <dbReference type="ARBA" id="ARBA00048713"/>
    </source>
</evidence>
<evidence type="ECO:0000256" key="7">
    <source>
        <dbReference type="ARBA" id="ARBA00022723"/>
    </source>
</evidence>
<comment type="subunit">
    <text evidence="11">Homodimer.</text>
</comment>
<comment type="caution">
    <text evidence="13">The sequence shown here is derived from an EMBL/GenBank/DDBJ whole genome shotgun (WGS) entry which is preliminary data.</text>
</comment>
<dbReference type="EC" id="1.14.14.47" evidence="4 11"/>
<dbReference type="InterPro" id="IPR044943">
    <property type="entry name" value="NOS_dom_1"/>
</dbReference>
<dbReference type="InterPro" id="IPR036119">
    <property type="entry name" value="NOS_N_sf"/>
</dbReference>
<evidence type="ECO:0000256" key="5">
    <source>
        <dbReference type="ARBA" id="ARBA00018859"/>
    </source>
</evidence>
<evidence type="ECO:0000313" key="14">
    <source>
        <dbReference type="Proteomes" id="UP000647017"/>
    </source>
</evidence>
<comment type="cofactor">
    <cofactor evidence="1 11">
        <name>heme</name>
        <dbReference type="ChEBI" id="CHEBI:30413"/>
    </cofactor>
</comment>
<comment type="similarity">
    <text evidence="3 11">Belongs to the NOS family. Bacterial NOS oxygenase subfamily.</text>
</comment>
<keyword evidence="6 11" id="KW-0349">Heme</keyword>
<name>A0ABQ4HWN5_9ACTN</name>
<comment type="catalytic activity">
    <reaction evidence="10">
        <text>3 reduced [flavodoxin] + 2 L-arginine + 4 O2 = 3 oxidized [flavodoxin] + 2 L-citrulline + 2 nitric oxide + 4 H2O + 5 H(+)</text>
        <dbReference type="Rhea" id="RHEA:52324"/>
        <dbReference type="Rhea" id="RHEA-COMP:10622"/>
        <dbReference type="Rhea" id="RHEA-COMP:10623"/>
        <dbReference type="ChEBI" id="CHEBI:15377"/>
        <dbReference type="ChEBI" id="CHEBI:15378"/>
        <dbReference type="ChEBI" id="CHEBI:15379"/>
        <dbReference type="ChEBI" id="CHEBI:16480"/>
        <dbReference type="ChEBI" id="CHEBI:32682"/>
        <dbReference type="ChEBI" id="CHEBI:57618"/>
        <dbReference type="ChEBI" id="CHEBI:57743"/>
        <dbReference type="ChEBI" id="CHEBI:58210"/>
        <dbReference type="EC" id="1.14.14.47"/>
    </reaction>
</comment>
<dbReference type="InterPro" id="IPR004030">
    <property type="entry name" value="NOS_N"/>
</dbReference>
<dbReference type="PROSITE" id="PS60001">
    <property type="entry name" value="NOS"/>
    <property type="match status" value="1"/>
</dbReference>
<evidence type="ECO:0000256" key="3">
    <source>
        <dbReference type="ARBA" id="ARBA00005411"/>
    </source>
</evidence>
<dbReference type="RefSeq" id="WP_204007820.1">
    <property type="nucleotide sequence ID" value="NZ_BOOZ01000016.1"/>
</dbReference>
<evidence type="ECO:0000313" key="13">
    <source>
        <dbReference type="EMBL" id="GIJ10065.1"/>
    </source>
</evidence>
<comment type="miscellaneous">
    <text evidence="11">This protein is similar to the oxygenase domain of eukaryotic nitric oxide synthases but lacks the reductase domain which, in eukaryotes, is responsible for transfer of electrons to the ferric heme during nitric oxide synthesis.</text>
</comment>
<feature type="domain" description="Nitric oxide synthase (NOS)" evidence="12">
    <location>
        <begin position="77"/>
        <end position="84"/>
    </location>
</feature>
<dbReference type="Gene3D" id="3.90.1230.10">
    <property type="entry name" value="Nitric Oxide Synthase, Chain A, domain 3"/>
    <property type="match status" value="1"/>
</dbReference>
<dbReference type="InterPro" id="IPR017142">
    <property type="entry name" value="Nitric_oxide_synthase_Oase-su"/>
</dbReference>
<dbReference type="InterPro" id="IPR044944">
    <property type="entry name" value="NOS_dom_3"/>
</dbReference>
<keyword evidence="7 11" id="KW-0479">Metal-binding</keyword>
<evidence type="ECO:0000256" key="2">
    <source>
        <dbReference type="ARBA" id="ARBA00002642"/>
    </source>
</evidence>
<dbReference type="Gene3D" id="3.90.340.10">
    <property type="entry name" value="Nitric Oxide Synthase, Chain A, domain 1"/>
    <property type="match status" value="1"/>
</dbReference>
<evidence type="ECO:0000256" key="6">
    <source>
        <dbReference type="ARBA" id="ARBA00022617"/>
    </source>
</evidence>
<dbReference type="Gene3D" id="3.90.440.10">
    <property type="entry name" value="Nitric Oxide Synthase,Heme Domain,Chain A domain 2"/>
    <property type="match status" value="1"/>
</dbReference>
<dbReference type="Pfam" id="PF02898">
    <property type="entry name" value="NO_synthase"/>
    <property type="match status" value="1"/>
</dbReference>
<gene>
    <name evidence="13" type="primary">nos</name>
    <name evidence="13" type="ORF">Van01_32790</name>
</gene>
<proteinExistence type="inferred from homology"/>
<evidence type="ECO:0000256" key="9">
    <source>
        <dbReference type="ARBA" id="ARBA00023004"/>
    </source>
</evidence>
<evidence type="ECO:0000256" key="4">
    <source>
        <dbReference type="ARBA" id="ARBA00012735"/>
    </source>
</evidence>
<keyword evidence="9 11" id="KW-0408">Iron</keyword>
<dbReference type="SUPFAM" id="SSF56512">
    <property type="entry name" value="Nitric oxide (NO) synthase oxygenase domain"/>
    <property type="match status" value="1"/>
</dbReference>
<dbReference type="PANTHER" id="PTHR43410:SF1">
    <property type="entry name" value="NITRIC OXIDE SYNTHASE"/>
    <property type="match status" value="1"/>
</dbReference>
<organism evidence="13 14">
    <name type="scientific">Micromonospora andamanensis</name>
    <dbReference type="NCBI Taxonomy" id="1287068"/>
    <lineage>
        <taxon>Bacteria</taxon>
        <taxon>Bacillati</taxon>
        <taxon>Actinomycetota</taxon>
        <taxon>Actinomycetes</taxon>
        <taxon>Micromonosporales</taxon>
        <taxon>Micromonosporaceae</taxon>
        <taxon>Micromonospora</taxon>
    </lineage>
</organism>
<dbReference type="PANTHER" id="PTHR43410">
    <property type="entry name" value="NITRIC OXIDE SYNTHASE OXYGENASE"/>
    <property type="match status" value="1"/>
</dbReference>
<sequence>MPGYRDVPTSRWDPDAPTDVDEAEAFLRLFHDENDDSRNLLPRLAAVRAEIAATGTYTHTRAELTFGARVAWRNSSRCIGRLYWRSLRLLDRRDVHSADGIYSSLVEHLCTATNNGNIRPTITVFPPARPGERYARIWNEQLIRYAGHRRSDGSVVGDPRYVDFTATVTAMGWIGKGSAFDILPLVIDTPADGPRLFDLPEHAVSEVHLTHPEHPWFANLDLRWHVVPAISHMRLTIGGIHYPCAPFNGWYLGAEIGARNLADLDRYNMLLVVAENLGLDTSTDVTLWRDRALVELNIAVLHSFTAAGMRISDHHTEAHLFCTHLEREARLGRPVPTDWTWIVPPLSGSTTPVFHRYYHEADLRPNFYLDPEARALSLGAAAPVAAGRCPVTGASPQPNKYM</sequence>
<comment type="function">
    <text evidence="2 11">Catalyzes the production of nitric oxide.</text>
</comment>
<keyword evidence="14" id="KW-1185">Reference proteome</keyword>